<reference evidence="2" key="1">
    <citation type="submission" date="2023-06" db="EMBL/GenBank/DDBJ databases">
        <authorList>
            <person name="Delattre M."/>
        </authorList>
    </citation>
    <scope>NUCLEOTIDE SEQUENCE</scope>
    <source>
        <strain evidence="2">AF72</strain>
    </source>
</reference>
<feature type="region of interest" description="Disordered" evidence="1">
    <location>
        <begin position="201"/>
        <end position="221"/>
    </location>
</feature>
<feature type="compositionally biased region" description="Basic and acidic residues" evidence="1">
    <location>
        <begin position="335"/>
        <end position="345"/>
    </location>
</feature>
<proteinExistence type="predicted"/>
<name>A0AA36D500_9BILA</name>
<evidence type="ECO:0000313" key="3">
    <source>
        <dbReference type="Proteomes" id="UP001177023"/>
    </source>
</evidence>
<sequence length="644" mass="70954">MYLTKPQRPKCLEVIKVGDHSNALKNHHFLGEIARFVRNNLNNLGIALNDDHTLREFSSIEQARVFANGQTQQNILVVINDIAGSKEVVVIGKEVLSIAGSVATEFAYGTGKQLRDACTRFAASYNNNNTVAESGAAFQQLSSVNTCGCLYPVKQLLARTHKCGDSLIPKLVAALDGPRERLHEAMSSAETPLMVQSIESKSDMENKPVSISSTDPQSVKLPTDSYEELDLSLEELKIEVITPTPHEEEGPVLPIVEAPLEQKEPPPVPEITIMEIEPISLNVREICAPSETGTSHSVDFDLSFAAGDGKQLDHLDTTSVPSIGTPSAPPTPRTAKFDPRTRQSARDTISPSMRMITNALRGIGLSKPAAPRVVRTPVMQGDKYDEAPRTFVSVIRDEEIGASFVDLLQEVAKHEWEMPKLQAVFLGNLSKAHKFIGEMLRDQLFVDLMGVNAALENQMKENNVLTAPRAAKCWALILICHSKIVRLLIYMAQSLDELPASSTPVLRMATSKLLGSAPGKTIRNLLRSSLKALTQACKTRQLSAFVKKFFVDYHRIAVYITLLRLEESFSRFAAQARRCVRIDLSEGEALALGRRAAQLFKATELTVAENYADFYRDICTMLASRPELANEDIPMFAFTASIEL</sequence>
<organism evidence="2 3">
    <name type="scientific">Mesorhabditis spiculigera</name>
    <dbReference type="NCBI Taxonomy" id="96644"/>
    <lineage>
        <taxon>Eukaryota</taxon>
        <taxon>Metazoa</taxon>
        <taxon>Ecdysozoa</taxon>
        <taxon>Nematoda</taxon>
        <taxon>Chromadorea</taxon>
        <taxon>Rhabditida</taxon>
        <taxon>Rhabditina</taxon>
        <taxon>Rhabditomorpha</taxon>
        <taxon>Rhabditoidea</taxon>
        <taxon>Rhabditidae</taxon>
        <taxon>Mesorhabditinae</taxon>
        <taxon>Mesorhabditis</taxon>
    </lineage>
</organism>
<dbReference type="AlphaFoldDB" id="A0AA36D500"/>
<dbReference type="EMBL" id="CATQJA010002657">
    <property type="protein sequence ID" value="CAJ0579939.1"/>
    <property type="molecule type" value="Genomic_DNA"/>
</dbReference>
<evidence type="ECO:0000256" key="1">
    <source>
        <dbReference type="SAM" id="MobiDB-lite"/>
    </source>
</evidence>
<accession>A0AA36D500</accession>
<evidence type="ECO:0000313" key="2">
    <source>
        <dbReference type="EMBL" id="CAJ0579939.1"/>
    </source>
</evidence>
<feature type="region of interest" description="Disordered" evidence="1">
    <location>
        <begin position="315"/>
        <end position="348"/>
    </location>
</feature>
<gene>
    <name evidence="2" type="ORF">MSPICULIGERA_LOCUS18142</name>
</gene>
<dbReference type="Proteomes" id="UP001177023">
    <property type="component" value="Unassembled WGS sequence"/>
</dbReference>
<feature type="non-terminal residue" evidence="2">
    <location>
        <position position="1"/>
    </location>
</feature>
<comment type="caution">
    <text evidence="2">The sequence shown here is derived from an EMBL/GenBank/DDBJ whole genome shotgun (WGS) entry which is preliminary data.</text>
</comment>
<protein>
    <submittedName>
        <fullName evidence="2">Uncharacterized protein</fullName>
    </submittedName>
</protein>
<keyword evidence="3" id="KW-1185">Reference proteome</keyword>